<dbReference type="EMBL" id="HACG01039559">
    <property type="protein sequence ID" value="CEK86424.1"/>
    <property type="molecule type" value="Transcribed_RNA"/>
</dbReference>
<accession>A0A0B7AZD4</accession>
<protein>
    <submittedName>
        <fullName evidence="1">Uncharacterized protein</fullName>
    </submittedName>
</protein>
<organism evidence="1">
    <name type="scientific">Arion vulgaris</name>
    <dbReference type="NCBI Taxonomy" id="1028688"/>
    <lineage>
        <taxon>Eukaryota</taxon>
        <taxon>Metazoa</taxon>
        <taxon>Spiralia</taxon>
        <taxon>Lophotrochozoa</taxon>
        <taxon>Mollusca</taxon>
        <taxon>Gastropoda</taxon>
        <taxon>Heterobranchia</taxon>
        <taxon>Euthyneura</taxon>
        <taxon>Panpulmonata</taxon>
        <taxon>Eupulmonata</taxon>
        <taxon>Stylommatophora</taxon>
        <taxon>Helicina</taxon>
        <taxon>Arionoidea</taxon>
        <taxon>Arionidae</taxon>
        <taxon>Arion</taxon>
    </lineage>
</organism>
<proteinExistence type="predicted"/>
<reference evidence="1" key="1">
    <citation type="submission" date="2014-12" db="EMBL/GenBank/DDBJ databases">
        <title>Insight into the proteome of Arion vulgaris.</title>
        <authorList>
            <person name="Aradska J."/>
            <person name="Bulat T."/>
            <person name="Smidak R."/>
            <person name="Sarate P."/>
            <person name="Gangsoo J."/>
            <person name="Sialana F."/>
            <person name="Bilban M."/>
            <person name="Lubec G."/>
        </authorList>
    </citation>
    <scope>NUCLEOTIDE SEQUENCE</scope>
    <source>
        <tissue evidence="1">Skin</tissue>
    </source>
</reference>
<dbReference type="AlphaFoldDB" id="A0A0B7AZD4"/>
<evidence type="ECO:0000313" key="1">
    <source>
        <dbReference type="EMBL" id="CEK86424.1"/>
    </source>
</evidence>
<sequence length="55" mass="6310">MTESVNRLYFSVFLWYQTTEGSTRKPLQSGINPASTGEVYRVSMKPLYNRYTLAG</sequence>
<gene>
    <name evidence="1" type="primary">ORF153610</name>
</gene>
<name>A0A0B7AZD4_9EUPU</name>